<sequence>MSPFIRKSRRGWRRECAADKTGFMRCFQSPDRAHEKTAKA</sequence>
<organism evidence="1 2">
    <name type="scientific">Caballeronia sordidicola</name>
    <name type="common">Burkholderia sordidicola</name>
    <dbReference type="NCBI Taxonomy" id="196367"/>
    <lineage>
        <taxon>Bacteria</taxon>
        <taxon>Pseudomonadati</taxon>
        <taxon>Pseudomonadota</taxon>
        <taxon>Betaproteobacteria</taxon>
        <taxon>Burkholderiales</taxon>
        <taxon>Burkholderiaceae</taxon>
        <taxon>Caballeronia</taxon>
    </lineage>
</organism>
<name>A0A242NB60_CABSO</name>
<dbReference type="AlphaFoldDB" id="A0A242NB60"/>
<reference evidence="1 2" key="1">
    <citation type="submission" date="2017-03" db="EMBL/GenBank/DDBJ databases">
        <title>Genome analysis of strain PAMC 26510.</title>
        <authorList>
            <person name="Oh H.-M."/>
            <person name="Yang J.-A."/>
        </authorList>
    </citation>
    <scope>NUCLEOTIDE SEQUENCE [LARGE SCALE GENOMIC DNA]</scope>
    <source>
        <strain evidence="1 2">PAMC 26510</strain>
    </source>
</reference>
<dbReference type="EMBL" id="NBTY01000006">
    <property type="protein sequence ID" value="OTP80410.1"/>
    <property type="molecule type" value="Genomic_DNA"/>
</dbReference>
<evidence type="ECO:0000313" key="2">
    <source>
        <dbReference type="Proteomes" id="UP000194546"/>
    </source>
</evidence>
<accession>A0A242NB60</accession>
<evidence type="ECO:0000313" key="1">
    <source>
        <dbReference type="EMBL" id="OTP80410.1"/>
    </source>
</evidence>
<comment type="caution">
    <text evidence="1">The sequence shown here is derived from an EMBL/GenBank/DDBJ whole genome shotgun (WGS) entry which is preliminary data.</text>
</comment>
<gene>
    <name evidence="1" type="ORF">PAMC26510_02095</name>
</gene>
<proteinExistence type="predicted"/>
<dbReference type="Proteomes" id="UP000194546">
    <property type="component" value="Unassembled WGS sequence"/>
</dbReference>
<protein>
    <submittedName>
        <fullName evidence="1">Uncharacterized protein</fullName>
    </submittedName>
</protein>